<evidence type="ECO:0000313" key="5">
    <source>
        <dbReference type="Proteomes" id="UP001215549"/>
    </source>
</evidence>
<protein>
    <submittedName>
        <fullName evidence="3">MFS transporter</fullName>
    </submittedName>
</protein>
<dbReference type="SUPFAM" id="SSF103473">
    <property type="entry name" value="MFS general substrate transporter"/>
    <property type="match status" value="1"/>
</dbReference>
<evidence type="ECO:0000313" key="3">
    <source>
        <dbReference type="EMBL" id="WCR05622.1"/>
    </source>
</evidence>
<reference evidence="3 5" key="2">
    <citation type="submission" date="2021-01" db="EMBL/GenBank/DDBJ databases">
        <title>Biogeographic distribution of Paracoccus.</title>
        <authorList>
            <person name="Hollensteiner J."/>
            <person name="Leineberger J."/>
            <person name="Brinkhoff T."/>
            <person name="Daniel R."/>
        </authorList>
    </citation>
    <scope>NUCLEOTIDE SEQUENCE [LARGE SCALE GENOMIC DNA]</scope>
    <source>
        <strain evidence="3 5">DSM 18447</strain>
        <plasmid evidence="3 5">p242883</plasmid>
    </source>
</reference>
<feature type="transmembrane region" description="Helical" evidence="1">
    <location>
        <begin position="146"/>
        <end position="166"/>
    </location>
</feature>
<name>A0AA46A6E3_9RHOB</name>
<keyword evidence="1" id="KW-0812">Transmembrane</keyword>
<evidence type="ECO:0000313" key="2">
    <source>
        <dbReference type="EMBL" id="SIS96417.1"/>
    </source>
</evidence>
<dbReference type="Proteomes" id="UP001215549">
    <property type="component" value="Plasmid p242883"/>
</dbReference>
<gene>
    <name evidence="3" type="ORF">JHX88_21315</name>
    <name evidence="2" type="ORF">SAMN05421772_11079</name>
</gene>
<dbReference type="AlphaFoldDB" id="A0AA46A6E3"/>
<accession>A0AA46A6E3</accession>
<dbReference type="RefSeq" id="WP_076526869.1">
    <property type="nucleotide sequence ID" value="NZ_CP067141.1"/>
</dbReference>
<feature type="transmembrane region" description="Helical" evidence="1">
    <location>
        <begin position="61"/>
        <end position="79"/>
    </location>
</feature>
<keyword evidence="5" id="KW-1185">Reference proteome</keyword>
<keyword evidence="1" id="KW-0472">Membrane</keyword>
<geneLocation type="plasmid" evidence="3 5">
    <name>p242883</name>
</geneLocation>
<reference evidence="2 4" key="1">
    <citation type="submission" date="2017-01" db="EMBL/GenBank/DDBJ databases">
        <authorList>
            <person name="Varghese N."/>
            <person name="Submissions S."/>
        </authorList>
    </citation>
    <scope>NUCLEOTIDE SEQUENCE [LARGE SCALE GENOMIC DNA]</scope>
    <source>
        <strain evidence="2 4">DSM 18447</strain>
    </source>
</reference>
<feature type="transmembrane region" description="Helical" evidence="1">
    <location>
        <begin position="30"/>
        <end position="49"/>
    </location>
</feature>
<keyword evidence="1" id="KW-1133">Transmembrane helix</keyword>
<dbReference type="InterPro" id="IPR036259">
    <property type="entry name" value="MFS_trans_sf"/>
</dbReference>
<dbReference type="Proteomes" id="UP000186216">
    <property type="component" value="Unassembled WGS sequence"/>
</dbReference>
<dbReference type="EMBL" id="FTOU01000010">
    <property type="protein sequence ID" value="SIS96417.1"/>
    <property type="molecule type" value="Genomic_DNA"/>
</dbReference>
<evidence type="ECO:0000256" key="1">
    <source>
        <dbReference type="SAM" id="Phobius"/>
    </source>
</evidence>
<feature type="transmembrane region" description="Helical" evidence="1">
    <location>
        <begin position="85"/>
        <end position="107"/>
    </location>
</feature>
<keyword evidence="3" id="KW-0614">Plasmid</keyword>
<feature type="transmembrane region" description="Helical" evidence="1">
    <location>
        <begin position="119"/>
        <end position="140"/>
    </location>
</feature>
<dbReference type="Gene3D" id="1.20.1250.20">
    <property type="entry name" value="MFS general substrate transporter like domains"/>
    <property type="match status" value="1"/>
</dbReference>
<evidence type="ECO:0000313" key="4">
    <source>
        <dbReference type="Proteomes" id="UP000186216"/>
    </source>
</evidence>
<sequence>MFFGLGGAVGIYSLVGERLRDGLHLDTHQIGLVYVGFGILSVAGNALAPTAIRRIGGGRRAMRLATANVIVCLAVVFVLPNPTLLAVVLALGVWTIVGGIGAPGLEAHIAGLSDTHRGVLLALSTSAANLGGALFAALAGEAYLRGNLWVGGLGFILLSISVMALVKPRSRCSAAKNIG</sequence>
<organism evidence="2 4">
    <name type="scientific">Paracoccus saliphilus</name>
    <dbReference type="NCBI Taxonomy" id="405559"/>
    <lineage>
        <taxon>Bacteria</taxon>
        <taxon>Pseudomonadati</taxon>
        <taxon>Pseudomonadota</taxon>
        <taxon>Alphaproteobacteria</taxon>
        <taxon>Rhodobacterales</taxon>
        <taxon>Paracoccaceae</taxon>
        <taxon>Paracoccus</taxon>
    </lineage>
</organism>
<proteinExistence type="predicted"/>
<dbReference type="EMBL" id="CP067141">
    <property type="protein sequence ID" value="WCR05622.1"/>
    <property type="molecule type" value="Genomic_DNA"/>
</dbReference>